<organism evidence="2 3">
    <name type="scientific">Asticcacaulis aquaticus</name>
    <dbReference type="NCBI Taxonomy" id="2984212"/>
    <lineage>
        <taxon>Bacteria</taxon>
        <taxon>Pseudomonadati</taxon>
        <taxon>Pseudomonadota</taxon>
        <taxon>Alphaproteobacteria</taxon>
        <taxon>Caulobacterales</taxon>
        <taxon>Caulobacteraceae</taxon>
        <taxon>Asticcacaulis</taxon>
    </lineage>
</organism>
<feature type="signal peptide" evidence="1">
    <location>
        <begin position="1"/>
        <end position="20"/>
    </location>
</feature>
<proteinExistence type="predicted"/>
<keyword evidence="1" id="KW-0732">Signal</keyword>
<name>A0ABT5HQN2_9CAUL</name>
<feature type="chain" id="PRO_5047137492" description="UrcA family protein" evidence="1">
    <location>
        <begin position="21"/>
        <end position="122"/>
    </location>
</feature>
<accession>A0ABT5HQN2</accession>
<comment type="caution">
    <text evidence="2">The sequence shown here is derived from an EMBL/GenBank/DDBJ whole genome shotgun (WGS) entry which is preliminary data.</text>
</comment>
<dbReference type="Proteomes" id="UP001214854">
    <property type="component" value="Unassembled WGS sequence"/>
</dbReference>
<evidence type="ECO:0000313" key="2">
    <source>
        <dbReference type="EMBL" id="MDC7682349.1"/>
    </source>
</evidence>
<evidence type="ECO:0000256" key="1">
    <source>
        <dbReference type="SAM" id="SignalP"/>
    </source>
</evidence>
<gene>
    <name evidence="2" type="ORF">PQU92_03625</name>
</gene>
<evidence type="ECO:0000313" key="3">
    <source>
        <dbReference type="Proteomes" id="UP001214854"/>
    </source>
</evidence>
<reference evidence="2 3" key="1">
    <citation type="submission" date="2023-01" db="EMBL/GenBank/DDBJ databases">
        <title>Novel species of the genus Asticcacaulis isolated from rivers.</title>
        <authorList>
            <person name="Lu H."/>
        </authorList>
    </citation>
    <scope>NUCLEOTIDE SEQUENCE [LARGE SCALE GENOMIC DNA]</scope>
    <source>
        <strain evidence="2 3">BYS171W</strain>
    </source>
</reference>
<keyword evidence="3" id="KW-1185">Reference proteome</keyword>
<sequence length="122" mass="13024">MKTAATITLLALGLSTPLMAAESTLKAREAEAIALHKKDQELAYKIEDDFKRGDKATACAGLRQSVEQRRWIATTVAGIQAELKSGKASAADIAAFPQIDENVEATALNLKHVEQDLASKCG</sequence>
<protein>
    <recommendedName>
        <fullName evidence="4">UrcA family protein</fullName>
    </recommendedName>
</protein>
<dbReference type="EMBL" id="JAQQKX010000002">
    <property type="protein sequence ID" value="MDC7682349.1"/>
    <property type="molecule type" value="Genomic_DNA"/>
</dbReference>
<evidence type="ECO:0008006" key="4">
    <source>
        <dbReference type="Google" id="ProtNLM"/>
    </source>
</evidence>
<dbReference type="RefSeq" id="WP_272746842.1">
    <property type="nucleotide sequence ID" value="NZ_JAQQKX010000002.1"/>
</dbReference>